<dbReference type="PANTHER" id="PTHR43806">
    <property type="entry name" value="PEPTIDASE S8"/>
    <property type="match status" value="1"/>
</dbReference>
<organism evidence="9 10">
    <name type="scientific">Camelimonas fluminis</name>
    <dbReference type="NCBI Taxonomy" id="1576911"/>
    <lineage>
        <taxon>Bacteria</taxon>
        <taxon>Pseudomonadati</taxon>
        <taxon>Pseudomonadota</taxon>
        <taxon>Alphaproteobacteria</taxon>
        <taxon>Hyphomicrobiales</taxon>
        <taxon>Chelatococcaceae</taxon>
        <taxon>Camelimonas</taxon>
    </lineage>
</organism>
<feature type="region of interest" description="Disordered" evidence="6">
    <location>
        <begin position="286"/>
        <end position="306"/>
    </location>
</feature>
<feature type="signal peptide" evidence="7">
    <location>
        <begin position="1"/>
        <end position="32"/>
    </location>
</feature>
<dbReference type="InterPro" id="IPR036852">
    <property type="entry name" value="Peptidase_S8/S53_dom_sf"/>
</dbReference>
<dbReference type="PROSITE" id="PS00137">
    <property type="entry name" value="SUBTILASE_HIS"/>
    <property type="match status" value="1"/>
</dbReference>
<feature type="region of interest" description="Disordered" evidence="6">
    <location>
        <begin position="30"/>
        <end position="199"/>
    </location>
</feature>
<reference evidence="10" key="1">
    <citation type="journal article" date="2019" name="Int. J. Syst. Evol. Microbiol.">
        <title>The Global Catalogue of Microorganisms (GCM) 10K type strain sequencing project: providing services to taxonomists for standard genome sequencing and annotation.</title>
        <authorList>
            <consortium name="The Broad Institute Genomics Platform"/>
            <consortium name="The Broad Institute Genome Sequencing Center for Infectious Disease"/>
            <person name="Wu L."/>
            <person name="Ma J."/>
        </authorList>
    </citation>
    <scope>NUCLEOTIDE SEQUENCE [LARGE SCALE GENOMIC DNA]</scope>
    <source>
        <strain evidence="10">KCTC 42282</strain>
    </source>
</reference>
<gene>
    <name evidence="9" type="ORF">ACFONL_12385</name>
</gene>
<dbReference type="InterPro" id="IPR023827">
    <property type="entry name" value="Peptidase_S8_Asp-AS"/>
</dbReference>
<keyword evidence="2 5" id="KW-0645">Protease</keyword>
<dbReference type="Gene3D" id="3.40.50.200">
    <property type="entry name" value="Peptidase S8/S53 domain"/>
    <property type="match status" value="1"/>
</dbReference>
<dbReference type="RefSeq" id="WP_191319528.1">
    <property type="nucleotide sequence ID" value="NZ_BNCG01000009.1"/>
</dbReference>
<feature type="active site" description="Charge relay system" evidence="5">
    <location>
        <position position="339"/>
    </location>
</feature>
<name>A0ABV7UHG8_9HYPH</name>
<dbReference type="SUPFAM" id="SSF52743">
    <property type="entry name" value="Subtilisin-like"/>
    <property type="match status" value="1"/>
</dbReference>
<dbReference type="InterPro" id="IPR050131">
    <property type="entry name" value="Peptidase_S8_subtilisin-like"/>
</dbReference>
<feature type="compositionally biased region" description="Pro residues" evidence="6">
    <location>
        <begin position="167"/>
        <end position="186"/>
    </location>
</feature>
<proteinExistence type="inferred from homology"/>
<keyword evidence="10" id="KW-1185">Reference proteome</keyword>
<evidence type="ECO:0000256" key="2">
    <source>
        <dbReference type="ARBA" id="ARBA00022670"/>
    </source>
</evidence>
<evidence type="ECO:0000256" key="3">
    <source>
        <dbReference type="ARBA" id="ARBA00022801"/>
    </source>
</evidence>
<feature type="compositionally biased region" description="Basic and acidic residues" evidence="6">
    <location>
        <begin position="70"/>
        <end position="81"/>
    </location>
</feature>
<evidence type="ECO:0000256" key="1">
    <source>
        <dbReference type="ARBA" id="ARBA00011073"/>
    </source>
</evidence>
<keyword evidence="7" id="KW-0732">Signal</keyword>
<feature type="compositionally biased region" description="Pro residues" evidence="6">
    <location>
        <begin position="91"/>
        <end position="100"/>
    </location>
</feature>
<evidence type="ECO:0000313" key="10">
    <source>
        <dbReference type="Proteomes" id="UP001595704"/>
    </source>
</evidence>
<evidence type="ECO:0000259" key="8">
    <source>
        <dbReference type="Pfam" id="PF00082"/>
    </source>
</evidence>
<keyword evidence="4 5" id="KW-0720">Serine protease</keyword>
<protein>
    <submittedName>
        <fullName evidence="9">S8 family serine peptidase</fullName>
    </submittedName>
</protein>
<dbReference type="InterPro" id="IPR022398">
    <property type="entry name" value="Peptidase_S8_His-AS"/>
</dbReference>
<comment type="similarity">
    <text evidence="1 5">Belongs to the peptidase S8 family.</text>
</comment>
<dbReference type="Proteomes" id="UP001595704">
    <property type="component" value="Unassembled WGS sequence"/>
</dbReference>
<evidence type="ECO:0000256" key="6">
    <source>
        <dbReference type="SAM" id="MobiDB-lite"/>
    </source>
</evidence>
<dbReference type="PANTHER" id="PTHR43806:SF11">
    <property type="entry name" value="CEREVISIN-RELATED"/>
    <property type="match status" value="1"/>
</dbReference>
<feature type="region of interest" description="Disordered" evidence="6">
    <location>
        <begin position="601"/>
        <end position="633"/>
    </location>
</feature>
<evidence type="ECO:0000256" key="4">
    <source>
        <dbReference type="ARBA" id="ARBA00022825"/>
    </source>
</evidence>
<feature type="compositionally biased region" description="Low complexity" evidence="6">
    <location>
        <begin position="157"/>
        <end position="166"/>
    </location>
</feature>
<feature type="chain" id="PRO_5045455787" evidence="7">
    <location>
        <begin position="33"/>
        <end position="633"/>
    </location>
</feature>
<dbReference type="Pfam" id="PF00082">
    <property type="entry name" value="Peptidase_S8"/>
    <property type="match status" value="1"/>
</dbReference>
<accession>A0ABV7UHG8</accession>
<keyword evidence="3 5" id="KW-0378">Hydrolase</keyword>
<dbReference type="PROSITE" id="PS51892">
    <property type="entry name" value="SUBTILASE"/>
    <property type="match status" value="1"/>
</dbReference>
<evidence type="ECO:0000256" key="7">
    <source>
        <dbReference type="SAM" id="SignalP"/>
    </source>
</evidence>
<comment type="caution">
    <text evidence="9">The sequence shown here is derived from an EMBL/GenBank/DDBJ whole genome shotgun (WGS) entry which is preliminary data.</text>
</comment>
<dbReference type="EMBL" id="JBHRYC010000058">
    <property type="protein sequence ID" value="MFC3638160.1"/>
    <property type="molecule type" value="Genomic_DNA"/>
</dbReference>
<dbReference type="InterPro" id="IPR000209">
    <property type="entry name" value="Peptidase_S8/S53_dom"/>
</dbReference>
<sequence>MWRDTRRAGARNRIATSIVALLLTLPFAEAQAQSDWRQRPDYSGRTERSDGGRTERWQGQPGNAQGSRNGWRERRGPHDGPRPVPGETRPRPPGPPPYHPLRPRPRPLPDGAYYPPPVWAPAPWRQPGYPAPVYVDEDDDDAVDVRPAPQPRRRPPVRVAPEKAAAPPKPPRRPPPAAAPPTPPAAPARADSGAPPAGETRFAPREVLVTLATSSGAPPAEPLARDLARSQRLRLLTMRPLALTGVLLVRYQIPDQRTVSAVITMLERDSRVLSAQPNYLYTLTQTGPTQAGPTESGVAQPATPPPGSLAASQYGLERLRAGVAHISARGAGVLTAVIDSGVDDSHRELVGAVTRIVDVTQPASAGATSASADAHGTAIAGIIAARDQMSGVAPSAQLIAIRAFAPAAGKTAAGKVAASRSGAQGSSLAVVLALEAAVQAKARVVNMSFAGPRDPLLSKALAAAAAKGVILVAAVGNDGPEAPPAWPAADPNVIAVTATDASDQRVAIANRGAHVAVAAPGADIIGPAPGNAYQFSTGSSMAAAHVTGAVTLLLEANPALTPPEARKILTETAKDLGPAGRDADTGAGLVDAAAAVNAAKKAANGTNGGAVSGEQPAANPTARAGETPAASGP</sequence>
<dbReference type="PROSITE" id="PS00136">
    <property type="entry name" value="SUBTILASE_ASP"/>
    <property type="match status" value="1"/>
</dbReference>
<feature type="active site" description="Charge relay system" evidence="5">
    <location>
        <position position="540"/>
    </location>
</feature>
<feature type="active site" description="Charge relay system" evidence="5">
    <location>
        <position position="375"/>
    </location>
</feature>
<dbReference type="InterPro" id="IPR015500">
    <property type="entry name" value="Peptidase_S8_subtilisin-rel"/>
</dbReference>
<feature type="compositionally biased region" description="Basic and acidic residues" evidence="6">
    <location>
        <begin position="36"/>
        <end position="56"/>
    </location>
</feature>
<evidence type="ECO:0000313" key="9">
    <source>
        <dbReference type="EMBL" id="MFC3638160.1"/>
    </source>
</evidence>
<feature type="domain" description="Peptidase S8/S53" evidence="8">
    <location>
        <begin position="330"/>
        <end position="588"/>
    </location>
</feature>
<evidence type="ECO:0000256" key="5">
    <source>
        <dbReference type="PROSITE-ProRule" id="PRU01240"/>
    </source>
</evidence>
<dbReference type="PRINTS" id="PR00723">
    <property type="entry name" value="SUBTILISIN"/>
</dbReference>